<dbReference type="PROSITE" id="PS00211">
    <property type="entry name" value="ABC_TRANSPORTER_1"/>
    <property type="match status" value="1"/>
</dbReference>
<evidence type="ECO:0000256" key="3">
    <source>
        <dbReference type="ARBA" id="ARBA00022475"/>
    </source>
</evidence>
<evidence type="ECO:0000259" key="14">
    <source>
        <dbReference type="PROSITE" id="PS50893"/>
    </source>
</evidence>
<dbReference type="InterPro" id="IPR027417">
    <property type="entry name" value="P-loop_NTPase"/>
</dbReference>
<keyword evidence="7 15" id="KW-0067">ATP-binding</keyword>
<dbReference type="EMBL" id="ANHY01000011">
    <property type="protein sequence ID" value="EKV29780.1"/>
    <property type="molecule type" value="Genomic_DNA"/>
</dbReference>
<keyword evidence="3" id="KW-1003">Cell membrane</keyword>
<dbReference type="STRING" id="1238182.C882_0210"/>
<comment type="subcellular location">
    <subcellularLocation>
        <location evidence="1">Cell inner membrane</location>
        <topology evidence="1">Multi-pass membrane protein</topology>
    </subcellularLocation>
</comment>
<dbReference type="RefSeq" id="WP_009540870.1">
    <property type="nucleotide sequence ID" value="NZ_ANHY01000011.1"/>
</dbReference>
<feature type="transmembrane region" description="Helical" evidence="13">
    <location>
        <begin position="616"/>
        <end position="633"/>
    </location>
</feature>
<sequence>MSTGADTAAPLIELSDITKTYRSGDVETPVLHGVSLSIRAGEFVAILGASGSGKSTLMNILGCLDRPSGGRYRVAGTDVATLDRDALAALRRDVFGFVFQQYNLLPNATAAENVEIPAIYAGRPARERSERARALLARLGLGDRADHRPGQLSGGQQQRVSIARALMNGGQVILADEPTGALDSRSGREVMDLLKDLNAQGHTVILITHDADVAAQADRRIRIADGRIVSDDGRTAAPAIETHLEGAAARTAGLFSDVAETARMALRSMRGNAFRTILTLLGIVIGVGSVITMLAIGDGAKQDIVSRIEAMGTDLLLVRPGGPGQRGRGDVTSLTTADVAALKGVPGVAGVVPEIDGSGTLRIGNRDHGTSITATSADFPDARNWPVAQGVFFTETDVREYAPVVLLGRTVAAELFPNGETPLGQYVLIRNVPFQVIGVMAEKGATSWGRDRDDVAFVPLTTGGLRLFGKHHLDSITVQVADTAAMDTVQTRVEDLLRARHGAEDFRVRNMASLLETVSETQDTFTVLLGSIAAISLLVGGIGVMNIMLVSVTERTREIGIRMATGARSGNIQLQFLTEALVVCCIGGALGVAGGIGAAEVVERLGTPVLVSLPPIVLAFTCAAVTGLTFGYLPARKASRLDPVVALSSD</sequence>
<dbReference type="InterPro" id="IPR017911">
    <property type="entry name" value="MacB-like_ATP-bd"/>
</dbReference>
<dbReference type="GO" id="GO:0022857">
    <property type="term" value="F:transmembrane transporter activity"/>
    <property type="evidence" value="ECO:0007669"/>
    <property type="project" value="TreeGrafter"/>
</dbReference>
<dbReference type="SUPFAM" id="SSF52540">
    <property type="entry name" value="P-loop containing nucleoside triphosphate hydrolases"/>
    <property type="match status" value="1"/>
</dbReference>
<dbReference type="OrthoDB" id="9770036at2"/>
<evidence type="ECO:0000256" key="11">
    <source>
        <dbReference type="ARBA" id="ARBA00038076"/>
    </source>
</evidence>
<feature type="transmembrane region" description="Helical" evidence="13">
    <location>
        <begin position="574"/>
        <end position="596"/>
    </location>
</feature>
<dbReference type="InterPro" id="IPR050250">
    <property type="entry name" value="Macrolide_Exporter_MacB"/>
</dbReference>
<dbReference type="GO" id="GO:0016887">
    <property type="term" value="F:ATP hydrolysis activity"/>
    <property type="evidence" value="ECO:0007669"/>
    <property type="project" value="InterPro"/>
</dbReference>
<comment type="similarity">
    <text evidence="12">Belongs to the ABC transporter superfamily. Macrolide exporter (TC 3.A.1.122) family.</text>
</comment>
<keyword evidence="6" id="KW-0547">Nucleotide-binding</keyword>
<evidence type="ECO:0000256" key="9">
    <source>
        <dbReference type="ARBA" id="ARBA00023136"/>
    </source>
</evidence>
<keyword evidence="5 13" id="KW-0812">Transmembrane</keyword>
<evidence type="ECO:0000313" key="16">
    <source>
        <dbReference type="Proteomes" id="UP000009881"/>
    </source>
</evidence>
<keyword evidence="10" id="KW-0046">Antibiotic resistance</keyword>
<feature type="transmembrane region" description="Helical" evidence="13">
    <location>
        <begin position="527"/>
        <end position="553"/>
    </location>
</feature>
<evidence type="ECO:0000256" key="6">
    <source>
        <dbReference type="ARBA" id="ARBA00022741"/>
    </source>
</evidence>
<keyword evidence="9 13" id="KW-0472">Membrane</keyword>
<dbReference type="GO" id="GO:0005886">
    <property type="term" value="C:plasma membrane"/>
    <property type="evidence" value="ECO:0007669"/>
    <property type="project" value="UniProtKB-SubCell"/>
</dbReference>
<reference evidence="15 16" key="1">
    <citation type="journal article" date="2013" name="Genome Announc.">
        <title>Draft Genome Sequence of an Alphaproteobacterium, Caenispirillum salinarum AK4(T), Isolated from a Solar Saltern.</title>
        <authorList>
            <person name="Khatri I."/>
            <person name="Singh A."/>
            <person name="Korpole S."/>
            <person name="Pinnaka A.K."/>
            <person name="Subramanian S."/>
        </authorList>
    </citation>
    <scope>NUCLEOTIDE SEQUENCE [LARGE SCALE GENOMIC DNA]</scope>
    <source>
        <strain evidence="15 16">AK4</strain>
    </source>
</reference>
<keyword evidence="16" id="KW-1185">Reference proteome</keyword>
<dbReference type="Gene3D" id="3.40.50.300">
    <property type="entry name" value="P-loop containing nucleotide triphosphate hydrolases"/>
    <property type="match status" value="1"/>
</dbReference>
<dbReference type="PANTHER" id="PTHR30572:SF4">
    <property type="entry name" value="ABC TRANSPORTER PERMEASE YTRF"/>
    <property type="match status" value="1"/>
</dbReference>
<dbReference type="GO" id="GO:0098796">
    <property type="term" value="C:membrane protein complex"/>
    <property type="evidence" value="ECO:0007669"/>
    <property type="project" value="UniProtKB-ARBA"/>
</dbReference>
<dbReference type="eggNOG" id="COG1136">
    <property type="taxonomic scope" value="Bacteria"/>
</dbReference>
<dbReference type="Pfam" id="PF02687">
    <property type="entry name" value="FtsX"/>
    <property type="match status" value="1"/>
</dbReference>
<dbReference type="SMART" id="SM00382">
    <property type="entry name" value="AAA"/>
    <property type="match status" value="1"/>
</dbReference>
<evidence type="ECO:0000256" key="8">
    <source>
        <dbReference type="ARBA" id="ARBA00022989"/>
    </source>
</evidence>
<evidence type="ECO:0000256" key="5">
    <source>
        <dbReference type="ARBA" id="ARBA00022692"/>
    </source>
</evidence>
<dbReference type="PANTHER" id="PTHR30572">
    <property type="entry name" value="MEMBRANE COMPONENT OF TRANSPORTER-RELATED"/>
    <property type="match status" value="1"/>
</dbReference>
<dbReference type="PATRIC" id="fig|1238182.3.peg.2426"/>
<dbReference type="PROSITE" id="PS50893">
    <property type="entry name" value="ABC_TRANSPORTER_2"/>
    <property type="match status" value="1"/>
</dbReference>
<dbReference type="InterPro" id="IPR025857">
    <property type="entry name" value="MacB_PCD"/>
</dbReference>
<dbReference type="CDD" id="cd03255">
    <property type="entry name" value="ABC_MJ0796_LolCDE_FtsE"/>
    <property type="match status" value="1"/>
</dbReference>
<dbReference type="Proteomes" id="UP000009881">
    <property type="component" value="Unassembled WGS sequence"/>
</dbReference>
<evidence type="ECO:0000256" key="2">
    <source>
        <dbReference type="ARBA" id="ARBA00022448"/>
    </source>
</evidence>
<comment type="caution">
    <text evidence="15">The sequence shown here is derived from an EMBL/GenBank/DDBJ whole genome shotgun (WGS) entry which is preliminary data.</text>
</comment>
<dbReference type="Pfam" id="PF00005">
    <property type="entry name" value="ABC_tran"/>
    <property type="match status" value="1"/>
</dbReference>
<accession>K9GUX1</accession>
<dbReference type="InterPro" id="IPR017871">
    <property type="entry name" value="ABC_transporter-like_CS"/>
</dbReference>
<evidence type="ECO:0000313" key="15">
    <source>
        <dbReference type="EMBL" id="EKV29780.1"/>
    </source>
</evidence>
<proteinExistence type="inferred from homology"/>
<dbReference type="eggNOG" id="COG0577">
    <property type="taxonomic scope" value="Bacteria"/>
</dbReference>
<name>K9GUX1_9PROT</name>
<evidence type="ECO:0000256" key="1">
    <source>
        <dbReference type="ARBA" id="ARBA00004429"/>
    </source>
</evidence>
<feature type="transmembrane region" description="Helical" evidence="13">
    <location>
        <begin position="273"/>
        <end position="296"/>
    </location>
</feature>
<gene>
    <name evidence="15" type="ORF">C882_0210</name>
</gene>
<dbReference type="InterPro" id="IPR003593">
    <property type="entry name" value="AAA+_ATPase"/>
</dbReference>
<evidence type="ECO:0000256" key="7">
    <source>
        <dbReference type="ARBA" id="ARBA00022840"/>
    </source>
</evidence>
<evidence type="ECO:0000256" key="12">
    <source>
        <dbReference type="ARBA" id="ARBA00038388"/>
    </source>
</evidence>
<dbReference type="Pfam" id="PF12704">
    <property type="entry name" value="MacB_PCD"/>
    <property type="match status" value="1"/>
</dbReference>
<dbReference type="InterPro" id="IPR003439">
    <property type="entry name" value="ABC_transporter-like_ATP-bd"/>
</dbReference>
<dbReference type="GO" id="GO:0046677">
    <property type="term" value="P:response to antibiotic"/>
    <property type="evidence" value="ECO:0007669"/>
    <property type="project" value="UniProtKB-KW"/>
</dbReference>
<evidence type="ECO:0000256" key="10">
    <source>
        <dbReference type="ARBA" id="ARBA00023251"/>
    </source>
</evidence>
<evidence type="ECO:0000256" key="13">
    <source>
        <dbReference type="SAM" id="Phobius"/>
    </source>
</evidence>
<organism evidence="15 16">
    <name type="scientific">Caenispirillum salinarum AK4</name>
    <dbReference type="NCBI Taxonomy" id="1238182"/>
    <lineage>
        <taxon>Bacteria</taxon>
        <taxon>Pseudomonadati</taxon>
        <taxon>Pseudomonadota</taxon>
        <taxon>Alphaproteobacteria</taxon>
        <taxon>Rhodospirillales</taxon>
        <taxon>Novispirillaceae</taxon>
        <taxon>Caenispirillum</taxon>
    </lineage>
</organism>
<protein>
    <submittedName>
        <fullName evidence="15">Macrolide export ATP-binding/permease protein MacB</fullName>
    </submittedName>
</protein>
<feature type="domain" description="ABC transporter" evidence="14">
    <location>
        <begin position="12"/>
        <end position="251"/>
    </location>
</feature>
<dbReference type="FunFam" id="3.40.50.300:FF:000032">
    <property type="entry name" value="Export ABC transporter ATP-binding protein"/>
    <property type="match status" value="1"/>
</dbReference>
<keyword evidence="4" id="KW-0997">Cell inner membrane</keyword>
<keyword evidence="2" id="KW-0813">Transport</keyword>
<evidence type="ECO:0000256" key="4">
    <source>
        <dbReference type="ARBA" id="ARBA00022519"/>
    </source>
</evidence>
<dbReference type="InterPro" id="IPR003838">
    <property type="entry name" value="ABC3_permease_C"/>
</dbReference>
<dbReference type="AlphaFoldDB" id="K9GUX1"/>
<comment type="similarity">
    <text evidence="11">Belongs to the ABC-4 integral membrane protein family.</text>
</comment>
<dbReference type="GO" id="GO:0005524">
    <property type="term" value="F:ATP binding"/>
    <property type="evidence" value="ECO:0007669"/>
    <property type="project" value="UniProtKB-KW"/>
</dbReference>
<keyword evidence="8 13" id="KW-1133">Transmembrane helix</keyword>